<protein>
    <submittedName>
        <fullName evidence="9">ABC transporter ATP-binding protein</fullName>
    </submittedName>
</protein>
<keyword evidence="12" id="KW-1185">Reference proteome</keyword>
<dbReference type="PANTHER" id="PTHR43297:SF2">
    <property type="entry name" value="DIPEPTIDE TRANSPORT ATP-BINDING PROTEIN DPPD"/>
    <property type="match status" value="1"/>
</dbReference>
<evidence type="ECO:0000256" key="2">
    <source>
        <dbReference type="ARBA" id="ARBA00005417"/>
    </source>
</evidence>
<dbReference type="InterPro" id="IPR013563">
    <property type="entry name" value="Oligopep_ABC_C"/>
</dbReference>
<evidence type="ECO:0000256" key="4">
    <source>
        <dbReference type="ARBA" id="ARBA00022475"/>
    </source>
</evidence>
<comment type="similarity">
    <text evidence="2">Belongs to the ABC transporter superfamily.</text>
</comment>
<dbReference type="GO" id="GO:0005886">
    <property type="term" value="C:plasma membrane"/>
    <property type="evidence" value="ECO:0007669"/>
    <property type="project" value="UniProtKB-SubCell"/>
</dbReference>
<keyword evidence="7" id="KW-0472">Membrane</keyword>
<sequence>MADRERILKIRDLNISFKIEGKKVNAIRGVNLDLYKGETIAIVGESGSGKSVTTKAIMGILAKNGSIESGSIDYTWHDPDTDEKHTVDITKMTEKEIQKEIRGRKIAMVFQDPMTSLDPTMTIGKQIMEPMMYHYGTSKEEAYKKAVELLEEVGITNAEKRMKNYPHQLSGGMRQRVVIAIALSCDPYVLICDEPTTALDVTIQAKILELIQDLQKKKGISVIYITHDLGVVAKVADFVNVMYAGKIVETGSIEDIFYRPLHPYTWGLLSAMPDLNTDDPELYTIPGSPPNVTKEIKGDAFAPRNKYALNIDKRIEPPMFKVEGSTTHKVASWLMHPNAPKVEMPEALRKRIDNMMKEGVPNNGQE</sequence>
<dbReference type="Pfam" id="PF00005">
    <property type="entry name" value="ABC_tran"/>
    <property type="match status" value="1"/>
</dbReference>
<evidence type="ECO:0000259" key="8">
    <source>
        <dbReference type="PROSITE" id="PS50893"/>
    </source>
</evidence>
<evidence type="ECO:0000313" key="12">
    <source>
        <dbReference type="Proteomes" id="UP001197492"/>
    </source>
</evidence>
<organism evidence="9 11">
    <name type="scientific">Catenibacterium mitsuokai</name>
    <dbReference type="NCBI Taxonomy" id="100886"/>
    <lineage>
        <taxon>Bacteria</taxon>
        <taxon>Bacillati</taxon>
        <taxon>Bacillota</taxon>
        <taxon>Erysipelotrichia</taxon>
        <taxon>Erysipelotrichales</taxon>
        <taxon>Coprobacillaceae</taxon>
        <taxon>Catenibacterium</taxon>
    </lineage>
</organism>
<dbReference type="InterPro" id="IPR027417">
    <property type="entry name" value="P-loop_NTPase"/>
</dbReference>
<evidence type="ECO:0000256" key="6">
    <source>
        <dbReference type="ARBA" id="ARBA00022840"/>
    </source>
</evidence>
<gene>
    <name evidence="9" type="ORF">KSV97_03295</name>
    <name evidence="10" type="ORF">KSW06_03475</name>
</gene>
<evidence type="ECO:0000256" key="5">
    <source>
        <dbReference type="ARBA" id="ARBA00022741"/>
    </source>
</evidence>
<proteinExistence type="inferred from homology"/>
<comment type="caution">
    <text evidence="9">The sequence shown here is derived from an EMBL/GenBank/DDBJ whole genome shotgun (WGS) entry which is preliminary data.</text>
</comment>
<dbReference type="GO" id="GO:0016887">
    <property type="term" value="F:ATP hydrolysis activity"/>
    <property type="evidence" value="ECO:0007669"/>
    <property type="project" value="InterPro"/>
</dbReference>
<dbReference type="InterPro" id="IPR003593">
    <property type="entry name" value="AAA+_ATPase"/>
</dbReference>
<evidence type="ECO:0000256" key="3">
    <source>
        <dbReference type="ARBA" id="ARBA00022448"/>
    </source>
</evidence>
<dbReference type="EMBL" id="JAHOEL010000015">
    <property type="protein sequence ID" value="MBV3392327.1"/>
    <property type="molecule type" value="Genomic_DNA"/>
</dbReference>
<dbReference type="PROSITE" id="PS50893">
    <property type="entry name" value="ABC_TRANSPORTER_2"/>
    <property type="match status" value="1"/>
</dbReference>
<accession>A0AAW4MWT2</accession>
<feature type="domain" description="ABC transporter" evidence="8">
    <location>
        <begin position="10"/>
        <end position="269"/>
    </location>
</feature>
<dbReference type="CDD" id="cd03257">
    <property type="entry name" value="ABC_NikE_OppD_transporters"/>
    <property type="match status" value="1"/>
</dbReference>
<keyword evidence="3" id="KW-0813">Transport</keyword>
<dbReference type="InterPro" id="IPR003439">
    <property type="entry name" value="ABC_transporter-like_ATP-bd"/>
</dbReference>
<name>A0AAW4MWT2_9FIRM</name>
<evidence type="ECO:0000313" key="10">
    <source>
        <dbReference type="EMBL" id="MBV3392327.1"/>
    </source>
</evidence>
<dbReference type="PANTHER" id="PTHR43297">
    <property type="entry name" value="OLIGOPEPTIDE TRANSPORT ATP-BINDING PROTEIN APPD"/>
    <property type="match status" value="1"/>
</dbReference>
<evidence type="ECO:0000313" key="11">
    <source>
        <dbReference type="Proteomes" id="UP001196408"/>
    </source>
</evidence>
<dbReference type="GO" id="GO:0015833">
    <property type="term" value="P:peptide transport"/>
    <property type="evidence" value="ECO:0007669"/>
    <property type="project" value="InterPro"/>
</dbReference>
<dbReference type="RefSeq" id="WP_022426022.1">
    <property type="nucleotide sequence ID" value="NZ_JADPAM010000006.1"/>
</dbReference>
<reference evidence="9 12" key="1">
    <citation type="submission" date="2021-06" db="EMBL/GenBank/DDBJ databases">
        <title>Collection of gut derived symbiotic bacterial strains cultured from healthy donors.</title>
        <authorList>
            <person name="Lin H."/>
            <person name="Littmann E."/>
            <person name="Pamer E.G."/>
        </authorList>
    </citation>
    <scope>NUCLEOTIDE SEQUENCE</scope>
    <source>
        <strain evidence="10 12">MSK.21.70</strain>
        <strain evidence="9">MSK.21.82</strain>
    </source>
</reference>
<dbReference type="FunFam" id="3.40.50.300:FF:000016">
    <property type="entry name" value="Oligopeptide ABC transporter ATP-binding component"/>
    <property type="match status" value="1"/>
</dbReference>
<dbReference type="SMART" id="SM00382">
    <property type="entry name" value="AAA"/>
    <property type="match status" value="1"/>
</dbReference>
<dbReference type="Pfam" id="PF08352">
    <property type="entry name" value="oligo_HPY"/>
    <property type="match status" value="1"/>
</dbReference>
<comment type="subcellular location">
    <subcellularLocation>
        <location evidence="1">Cell membrane</location>
        <topology evidence="1">Peripheral membrane protein</topology>
    </subcellularLocation>
</comment>
<keyword evidence="5" id="KW-0547">Nucleotide-binding</keyword>
<dbReference type="Proteomes" id="UP001196408">
    <property type="component" value="Unassembled WGS sequence"/>
</dbReference>
<dbReference type="SUPFAM" id="SSF52540">
    <property type="entry name" value="P-loop containing nucleoside triphosphate hydrolases"/>
    <property type="match status" value="1"/>
</dbReference>
<dbReference type="AlphaFoldDB" id="A0AAW4MWT2"/>
<evidence type="ECO:0000256" key="7">
    <source>
        <dbReference type="ARBA" id="ARBA00023136"/>
    </source>
</evidence>
<dbReference type="GO" id="GO:0005524">
    <property type="term" value="F:ATP binding"/>
    <property type="evidence" value="ECO:0007669"/>
    <property type="project" value="UniProtKB-KW"/>
</dbReference>
<dbReference type="InterPro" id="IPR050388">
    <property type="entry name" value="ABC_Ni/Peptide_Import"/>
</dbReference>
<evidence type="ECO:0000256" key="1">
    <source>
        <dbReference type="ARBA" id="ARBA00004202"/>
    </source>
</evidence>
<dbReference type="GeneID" id="301324547"/>
<evidence type="ECO:0000313" key="9">
    <source>
        <dbReference type="EMBL" id="MBV3382269.1"/>
    </source>
</evidence>
<dbReference type="EMBL" id="JAHOEF010000014">
    <property type="protein sequence ID" value="MBV3382269.1"/>
    <property type="molecule type" value="Genomic_DNA"/>
</dbReference>
<dbReference type="Gene3D" id="3.40.50.300">
    <property type="entry name" value="P-loop containing nucleotide triphosphate hydrolases"/>
    <property type="match status" value="1"/>
</dbReference>
<keyword evidence="4" id="KW-1003">Cell membrane</keyword>
<dbReference type="NCBIfam" id="TIGR01727">
    <property type="entry name" value="oligo_HPY"/>
    <property type="match status" value="1"/>
</dbReference>
<dbReference type="Proteomes" id="UP001197492">
    <property type="component" value="Unassembled WGS sequence"/>
</dbReference>
<dbReference type="InterPro" id="IPR017871">
    <property type="entry name" value="ABC_transporter-like_CS"/>
</dbReference>
<dbReference type="PROSITE" id="PS00211">
    <property type="entry name" value="ABC_TRANSPORTER_1"/>
    <property type="match status" value="1"/>
</dbReference>
<keyword evidence="6 9" id="KW-0067">ATP-binding</keyword>